<comment type="similarity">
    <text evidence="1 4">Belongs to the tRNA nucleotidyltransferase/poly(A) polymerase family.</text>
</comment>
<reference evidence="6 7" key="1">
    <citation type="journal article" date="2011" name="PLoS Genet.">
        <title>Genomic analysis of the necrotrophic fungal pathogens Sclerotinia sclerotiorum and Botrytis cinerea.</title>
        <authorList>
            <person name="Amselem J."/>
            <person name="Cuomo C.A."/>
            <person name="van Kan J.A."/>
            <person name="Viaud M."/>
            <person name="Benito E.P."/>
            <person name="Couloux A."/>
            <person name="Coutinho P.M."/>
            <person name="de Vries R.P."/>
            <person name="Dyer P.S."/>
            <person name="Fillinger S."/>
            <person name="Fournier E."/>
            <person name="Gout L."/>
            <person name="Hahn M."/>
            <person name="Kohn L."/>
            <person name="Lapalu N."/>
            <person name="Plummer K.M."/>
            <person name="Pradier J.M."/>
            <person name="Quevillon E."/>
            <person name="Sharon A."/>
            <person name="Simon A."/>
            <person name="ten Have A."/>
            <person name="Tudzynski B."/>
            <person name="Tudzynski P."/>
            <person name="Wincker P."/>
            <person name="Andrew M."/>
            <person name="Anthouard V."/>
            <person name="Beever R.E."/>
            <person name="Beffa R."/>
            <person name="Benoit I."/>
            <person name="Bouzid O."/>
            <person name="Brault B."/>
            <person name="Chen Z."/>
            <person name="Choquer M."/>
            <person name="Collemare J."/>
            <person name="Cotton P."/>
            <person name="Danchin E.G."/>
            <person name="Da Silva C."/>
            <person name="Gautier A."/>
            <person name="Giraud C."/>
            <person name="Giraud T."/>
            <person name="Gonzalez C."/>
            <person name="Grossetete S."/>
            <person name="Guldener U."/>
            <person name="Henrissat B."/>
            <person name="Howlett B.J."/>
            <person name="Kodira C."/>
            <person name="Kretschmer M."/>
            <person name="Lappartient A."/>
            <person name="Leroch M."/>
            <person name="Levis C."/>
            <person name="Mauceli E."/>
            <person name="Neuveglise C."/>
            <person name="Oeser B."/>
            <person name="Pearson M."/>
            <person name="Poulain J."/>
            <person name="Poussereau N."/>
            <person name="Quesneville H."/>
            <person name="Rascle C."/>
            <person name="Schumacher J."/>
            <person name="Segurens B."/>
            <person name="Sexton A."/>
            <person name="Silva E."/>
            <person name="Sirven C."/>
            <person name="Soanes D.M."/>
            <person name="Talbot N.J."/>
            <person name="Templeton M."/>
            <person name="Yandava C."/>
            <person name="Yarden O."/>
            <person name="Zeng Q."/>
            <person name="Rollins J.A."/>
            <person name="Lebrun M.H."/>
            <person name="Dickman M."/>
        </authorList>
    </citation>
    <scope>NUCLEOTIDE SEQUENCE [LARGE SCALE GENOMIC DNA]</scope>
    <source>
        <strain evidence="6 7">B05.10</strain>
    </source>
</reference>
<dbReference type="InterPro" id="IPR002646">
    <property type="entry name" value="PolA_pol_head_dom"/>
</dbReference>
<accession>A0A384JYA7</accession>
<keyword evidence="3 4" id="KW-0694">RNA-binding</keyword>
<dbReference type="FunFam" id="1.10.3090.10:FF:000011">
    <property type="entry name" value="tRNA nucleotidyltransferase"/>
    <property type="match status" value="1"/>
</dbReference>
<dbReference type="CDD" id="cd05398">
    <property type="entry name" value="NT_ClassII-CCAase"/>
    <property type="match status" value="1"/>
</dbReference>
<dbReference type="GO" id="GO:0052927">
    <property type="term" value="F:CC tRNA cytidylyltransferase activity"/>
    <property type="evidence" value="ECO:0007669"/>
    <property type="project" value="EnsemblFungi"/>
</dbReference>
<dbReference type="Gene3D" id="3.30.460.10">
    <property type="entry name" value="Beta Polymerase, domain 2"/>
    <property type="match status" value="1"/>
</dbReference>
<dbReference type="GO" id="GO:0003723">
    <property type="term" value="F:RNA binding"/>
    <property type="evidence" value="ECO:0007669"/>
    <property type="project" value="UniProtKB-KW"/>
</dbReference>
<evidence type="ECO:0000259" key="5">
    <source>
        <dbReference type="Pfam" id="PF01743"/>
    </source>
</evidence>
<dbReference type="SUPFAM" id="SSF81891">
    <property type="entry name" value="Poly A polymerase C-terminal region-like"/>
    <property type="match status" value="1"/>
</dbReference>
<dbReference type="Gene3D" id="1.10.3090.10">
    <property type="entry name" value="cca-adding enzyme, domain 2"/>
    <property type="match status" value="1"/>
</dbReference>
<dbReference type="InterPro" id="IPR043519">
    <property type="entry name" value="NT_sf"/>
</dbReference>
<evidence type="ECO:0000256" key="3">
    <source>
        <dbReference type="ARBA" id="ARBA00022884"/>
    </source>
</evidence>
<evidence type="ECO:0000256" key="4">
    <source>
        <dbReference type="RuleBase" id="RU003953"/>
    </source>
</evidence>
<dbReference type="GO" id="GO:0005759">
    <property type="term" value="C:mitochondrial matrix"/>
    <property type="evidence" value="ECO:0007669"/>
    <property type="project" value="EnsemblFungi"/>
</dbReference>
<evidence type="ECO:0000313" key="6">
    <source>
        <dbReference type="EMBL" id="ATZ55575.1"/>
    </source>
</evidence>
<dbReference type="GeneID" id="5430793"/>
<keyword evidence="2 4" id="KW-0808">Transferase</keyword>
<dbReference type="GO" id="GO:0001680">
    <property type="term" value="P:tRNA 3'-terminal CCA addition"/>
    <property type="evidence" value="ECO:0007669"/>
    <property type="project" value="EnsemblFungi"/>
</dbReference>
<organism evidence="6 7">
    <name type="scientific">Botryotinia fuckeliana (strain B05.10)</name>
    <name type="common">Noble rot fungus</name>
    <name type="synonym">Botrytis cinerea</name>
    <dbReference type="NCBI Taxonomy" id="332648"/>
    <lineage>
        <taxon>Eukaryota</taxon>
        <taxon>Fungi</taxon>
        <taxon>Dikarya</taxon>
        <taxon>Ascomycota</taxon>
        <taxon>Pezizomycotina</taxon>
        <taxon>Leotiomycetes</taxon>
        <taxon>Helotiales</taxon>
        <taxon>Sclerotiniaceae</taxon>
        <taxon>Botrytis</taxon>
    </lineage>
</organism>
<gene>
    <name evidence="6" type="primary">Bccca1</name>
    <name evidence="6" type="ORF">BCIN_12g01580</name>
</gene>
<sequence>MIPYWTSFVQSCGVIRVRSILRVTISKRQTFQFSSMKRKHNEEEISFAKRLRGTTMATATVVLTPRESQLRNLLLDVANFVNESKDIEKKVELRWAGGWVRDKLLGIQSHDIDIAINVMTGQNFGLKVREYLEDAENLKKHGLEAKDVKKLYKIAANPEKSKQLETATTNIFQFDVDFVNLRKETYTEDSRNPEMEFGTAEEDALRRDATINALFYNLHTDILEDFTGGLADMKAKLIKTPLEPYTTFKDDPLRVLRLIRFASRLDFKIDSEAEDCMSNPAIMEALRLKISRERVGVEVEKMLKGNNPWLSLNYFDRLGIYSTIFTDPTAHEIPAPDTSSWRIVYDCLKEMTLNETPDSIYKSLVRSDDAKYLAWILAALAPWTAIPPAQAAKPGGKTPPPYGALVAREGLKAESKLCNMVAGAFKQYAEITELKDAIKRNDSYVHERDTVGMMIRKWESHGGQWKLQVLFALLVESLKLESSEVSPEYRTLFSEWQKFIDHLKDLDVMEAPAIRGIVDGKILSKALGVKPGIWMAPALNVCMEWQLRNPDSTDTEAAIEEVRKRKEELNIPQK</sequence>
<evidence type="ECO:0000256" key="2">
    <source>
        <dbReference type="ARBA" id="ARBA00022679"/>
    </source>
</evidence>
<dbReference type="Pfam" id="PF01743">
    <property type="entry name" value="PolyA_pol"/>
    <property type="match status" value="1"/>
</dbReference>
<dbReference type="AlphaFoldDB" id="A0A384JYA7"/>
<dbReference type="PANTHER" id="PTHR13734:SF5">
    <property type="entry name" value="CCA TRNA NUCLEOTIDYLTRANSFERASE, MITOCHONDRIAL"/>
    <property type="match status" value="1"/>
</dbReference>
<dbReference type="EMBL" id="CP009816">
    <property type="protein sequence ID" value="ATZ55575.1"/>
    <property type="molecule type" value="Genomic_DNA"/>
</dbReference>
<evidence type="ECO:0000256" key="1">
    <source>
        <dbReference type="ARBA" id="ARBA00007265"/>
    </source>
</evidence>
<protein>
    <submittedName>
        <fullName evidence="6">Bccca1</fullName>
    </submittedName>
</protein>
<feature type="domain" description="Poly A polymerase head" evidence="5">
    <location>
        <begin position="94"/>
        <end position="238"/>
    </location>
</feature>
<dbReference type="GO" id="GO:0052929">
    <property type="term" value="F:ATP:3'-cytidine-cytidine-tRNA adenylyltransferase activity"/>
    <property type="evidence" value="ECO:0007669"/>
    <property type="project" value="EnsemblFungi"/>
</dbReference>
<dbReference type="SUPFAM" id="SSF81301">
    <property type="entry name" value="Nucleotidyltransferase"/>
    <property type="match status" value="1"/>
</dbReference>
<keyword evidence="7" id="KW-1185">Reference proteome</keyword>
<dbReference type="FunFam" id="3.30.460.10:FF:000019">
    <property type="entry name" value="tRNA nucleotidyltransferase cca2"/>
    <property type="match status" value="1"/>
</dbReference>
<dbReference type="PANTHER" id="PTHR13734">
    <property type="entry name" value="TRNA-NUCLEOTIDYLTRANSFERASE"/>
    <property type="match status" value="1"/>
</dbReference>
<dbReference type="RefSeq" id="XP_024552063.1">
    <property type="nucleotide sequence ID" value="XM_024696257.1"/>
</dbReference>
<dbReference type="Proteomes" id="UP000001798">
    <property type="component" value="Chromosome 12"/>
</dbReference>
<dbReference type="OrthoDB" id="445712at2759"/>
<name>A0A384JYA7_BOTFB</name>
<reference evidence="6 7" key="2">
    <citation type="journal article" date="2012" name="Eukaryot. Cell">
        <title>Genome update of Botrytis cinerea strains B05.10 and T4.</title>
        <authorList>
            <person name="Staats M."/>
            <person name="van Kan J.A."/>
        </authorList>
    </citation>
    <scope>NUCLEOTIDE SEQUENCE [LARGE SCALE GENOMIC DNA]</scope>
    <source>
        <strain evidence="6 7">B05.10</strain>
    </source>
</reference>
<reference evidence="6 7" key="3">
    <citation type="journal article" date="2017" name="Mol. Plant Pathol.">
        <title>A gapless genome sequence of the fungus Botrytis cinerea.</title>
        <authorList>
            <person name="Van Kan J.A."/>
            <person name="Stassen J.H."/>
            <person name="Mosbach A."/>
            <person name="Van Der Lee T.A."/>
            <person name="Faino L."/>
            <person name="Farmer A.D."/>
            <person name="Papasotiriou D.G."/>
            <person name="Zhou S."/>
            <person name="Seidl M.F."/>
            <person name="Cottam E."/>
            <person name="Edel D."/>
            <person name="Hahn M."/>
            <person name="Schwartz D.C."/>
            <person name="Dietrich R.A."/>
            <person name="Widdison S."/>
            <person name="Scalliet G."/>
        </authorList>
    </citation>
    <scope>NUCLEOTIDE SEQUENCE [LARGE SCALE GENOMIC DNA]</scope>
    <source>
        <strain evidence="6 7">B05.10</strain>
    </source>
</reference>
<dbReference type="GO" id="GO:0004810">
    <property type="term" value="F:CCA tRNA nucleotidyltransferase activity"/>
    <property type="evidence" value="ECO:0007669"/>
    <property type="project" value="EnsemblFungi"/>
</dbReference>
<proteinExistence type="inferred from homology"/>
<dbReference type="VEuPathDB" id="FungiDB:Bcin12g01580"/>
<evidence type="ECO:0000313" key="7">
    <source>
        <dbReference type="Proteomes" id="UP000001798"/>
    </source>
</evidence>